<reference evidence="1 2" key="1">
    <citation type="submission" date="2023-03" db="EMBL/GenBank/DDBJ databases">
        <title>Genome sequence of Lichtheimia ornata CBS 291.66.</title>
        <authorList>
            <person name="Mohabir J.T."/>
            <person name="Shea T.P."/>
            <person name="Kurbessoian T."/>
            <person name="Berby B."/>
            <person name="Fontaine J."/>
            <person name="Livny J."/>
            <person name="Gnirke A."/>
            <person name="Stajich J.E."/>
            <person name="Cuomo C.A."/>
        </authorList>
    </citation>
    <scope>NUCLEOTIDE SEQUENCE [LARGE SCALE GENOMIC DNA]</scope>
    <source>
        <strain evidence="1">CBS 291.66</strain>
    </source>
</reference>
<dbReference type="EMBL" id="JARTCD010000142">
    <property type="protein sequence ID" value="KAJ8651774.1"/>
    <property type="molecule type" value="Genomic_DNA"/>
</dbReference>
<dbReference type="AlphaFoldDB" id="A0AAD7UQM9"/>
<accession>A0AAD7UQM9</accession>
<comment type="caution">
    <text evidence="1">The sequence shown here is derived from an EMBL/GenBank/DDBJ whole genome shotgun (WGS) entry which is preliminary data.</text>
</comment>
<keyword evidence="2" id="KW-1185">Reference proteome</keyword>
<dbReference type="Proteomes" id="UP001234581">
    <property type="component" value="Unassembled WGS sequence"/>
</dbReference>
<evidence type="ECO:0000313" key="1">
    <source>
        <dbReference type="EMBL" id="KAJ8651774.1"/>
    </source>
</evidence>
<gene>
    <name evidence="1" type="ORF">O0I10_012651</name>
</gene>
<proteinExistence type="predicted"/>
<organism evidence="1 2">
    <name type="scientific">Lichtheimia ornata</name>
    <dbReference type="NCBI Taxonomy" id="688661"/>
    <lineage>
        <taxon>Eukaryota</taxon>
        <taxon>Fungi</taxon>
        <taxon>Fungi incertae sedis</taxon>
        <taxon>Mucoromycota</taxon>
        <taxon>Mucoromycotina</taxon>
        <taxon>Mucoromycetes</taxon>
        <taxon>Mucorales</taxon>
        <taxon>Lichtheimiaceae</taxon>
        <taxon>Lichtheimia</taxon>
    </lineage>
</organism>
<protein>
    <submittedName>
        <fullName evidence="1">Uncharacterized protein</fullName>
    </submittedName>
</protein>
<evidence type="ECO:0000313" key="2">
    <source>
        <dbReference type="Proteomes" id="UP001234581"/>
    </source>
</evidence>
<sequence length="102" mass="11841">MRRTPLSGITLMQLCTNMVLAIKHHRFVERENQQSSIYRMLDLTHPFFAYLACENVPCLGKWTFAKRRGPLDIYKFDGYMRITVAQAIGDVEYAIGEVEQLI</sequence>
<name>A0AAD7UQM9_9FUNG</name>
<dbReference type="RefSeq" id="XP_058336688.1">
    <property type="nucleotide sequence ID" value="XM_058492542.1"/>
</dbReference>
<dbReference type="GeneID" id="83219988"/>